<dbReference type="EMBL" id="FUYA01000007">
    <property type="protein sequence ID" value="SKA75615.1"/>
    <property type="molecule type" value="Genomic_DNA"/>
</dbReference>
<reference evidence="8 9" key="1">
    <citation type="submission" date="2017-02" db="EMBL/GenBank/DDBJ databases">
        <authorList>
            <person name="Peterson S.W."/>
        </authorList>
    </citation>
    <scope>NUCLEOTIDE SEQUENCE [LARGE SCALE GENOMIC DNA]</scope>
    <source>
        <strain evidence="8 9">DSM 18034</strain>
    </source>
</reference>
<dbReference type="GO" id="GO:0010181">
    <property type="term" value="F:FMN binding"/>
    <property type="evidence" value="ECO:0007669"/>
    <property type="project" value="InterPro"/>
</dbReference>
<evidence type="ECO:0000256" key="4">
    <source>
        <dbReference type="ARBA" id="ARBA00022827"/>
    </source>
</evidence>
<dbReference type="GO" id="GO:0050660">
    <property type="term" value="F:flavin adenine dinucleotide binding"/>
    <property type="evidence" value="ECO:0007669"/>
    <property type="project" value="InterPro"/>
</dbReference>
<evidence type="ECO:0000256" key="5">
    <source>
        <dbReference type="ARBA" id="ARBA00023002"/>
    </source>
</evidence>
<dbReference type="Gene3D" id="3.50.50.60">
    <property type="entry name" value="FAD/NAD(P)-binding domain"/>
    <property type="match status" value="3"/>
</dbReference>
<dbReference type="RefSeq" id="WP_078685400.1">
    <property type="nucleotide sequence ID" value="NZ_FUYA01000007.1"/>
</dbReference>
<dbReference type="NCBIfam" id="TIGR03377">
    <property type="entry name" value="glycerol3P_GlpA"/>
    <property type="match status" value="1"/>
</dbReference>
<evidence type="ECO:0000256" key="2">
    <source>
        <dbReference type="ARBA" id="ARBA00007330"/>
    </source>
</evidence>
<evidence type="ECO:0000313" key="9">
    <source>
        <dbReference type="Proteomes" id="UP000189733"/>
    </source>
</evidence>
<protein>
    <recommendedName>
        <fullName evidence="6">Glycerol-3-phosphate dehydrogenase</fullName>
        <ecNumber evidence="6">1.1.5.3</ecNumber>
    </recommendedName>
</protein>
<evidence type="ECO:0000256" key="6">
    <source>
        <dbReference type="RuleBase" id="RU361217"/>
    </source>
</evidence>
<evidence type="ECO:0000256" key="1">
    <source>
        <dbReference type="ARBA" id="ARBA00001974"/>
    </source>
</evidence>
<dbReference type="GO" id="GO:0046174">
    <property type="term" value="P:polyol catabolic process"/>
    <property type="evidence" value="ECO:0007669"/>
    <property type="project" value="InterPro"/>
</dbReference>
<dbReference type="NCBIfam" id="NF008313">
    <property type="entry name" value="PRK11101.1"/>
    <property type="match status" value="1"/>
</dbReference>
<evidence type="ECO:0000313" key="8">
    <source>
        <dbReference type="EMBL" id="SKA75615.1"/>
    </source>
</evidence>
<dbReference type="STRING" id="1121442.SAMN02745702_02107"/>
<comment type="catalytic activity">
    <reaction evidence="6">
        <text>a quinone + sn-glycerol 3-phosphate = dihydroxyacetone phosphate + a quinol</text>
        <dbReference type="Rhea" id="RHEA:18977"/>
        <dbReference type="ChEBI" id="CHEBI:24646"/>
        <dbReference type="ChEBI" id="CHEBI:57597"/>
        <dbReference type="ChEBI" id="CHEBI:57642"/>
        <dbReference type="ChEBI" id="CHEBI:132124"/>
        <dbReference type="EC" id="1.1.5.3"/>
    </reaction>
</comment>
<dbReference type="AlphaFoldDB" id="A0A1T4WFD2"/>
<evidence type="ECO:0000256" key="3">
    <source>
        <dbReference type="ARBA" id="ARBA00022630"/>
    </source>
</evidence>
<sequence>MQTQVLIIGGGVTGTGIARDLALRGVDCVLAEALDINAGASGGNHGLLHSGGRYACTDPEAAAECRSEGEILKRLAPHCIEKTGGIFAAVEGDDEQYAADFGSYCEKAGLPARQLDPKEAREMEPVLSDRVFAAWEVEDASVDPFRLALDNMAHAVSLGARFLRRTRVVGFEKEGGRVTAAKLVETRTGRELTIEADVIVNAAGAWAGEIAAKVGGELNMLFSKGTLLITHSRMANRVINRLRKPGDGDILVPGGTVSILGTTSVRLENLDDIRPSIEEVDRNINQMAALIPSLETTRYVRAYAGVRPLVMSRGATSDRTVSRGFTLDGHEEDGLENFITITSGKLTTYRLMAERTSDLVCERLGVSAPCLTRTEALPEASECRWTEPGVAPKIWLKGHERDDQLLCECEMVPTSAVDQIIDSFAPGKDAPRMEAVARRSRVGKGSCQGATCGLRLAGHMYDRGVFNGPEDLDSLRDFVAERWRGKRSILWGPQLNQAELQEAIHCGLFDLELNSAAVKGEEDDNAR</sequence>
<dbReference type="OrthoDB" id="9766796at2"/>
<gene>
    <name evidence="8" type="ORF">SAMN02745702_02107</name>
</gene>
<feature type="domain" description="FAD dependent oxidoreductase" evidence="7">
    <location>
        <begin position="5"/>
        <end position="335"/>
    </location>
</feature>
<keyword evidence="9" id="KW-1185">Reference proteome</keyword>
<organism evidence="8 9">
    <name type="scientific">Desulfobaculum bizertense DSM 18034</name>
    <dbReference type="NCBI Taxonomy" id="1121442"/>
    <lineage>
        <taxon>Bacteria</taxon>
        <taxon>Pseudomonadati</taxon>
        <taxon>Thermodesulfobacteriota</taxon>
        <taxon>Desulfovibrionia</taxon>
        <taxon>Desulfovibrionales</taxon>
        <taxon>Desulfovibrionaceae</taxon>
        <taxon>Desulfobaculum</taxon>
    </lineage>
</organism>
<proteinExistence type="inferred from homology"/>
<dbReference type="InterPro" id="IPR006076">
    <property type="entry name" value="FAD-dep_OxRdtase"/>
</dbReference>
<dbReference type="InterPro" id="IPR041854">
    <property type="entry name" value="BFD-like_2Fe2S-bd_dom_sf"/>
</dbReference>
<dbReference type="GO" id="GO:0009331">
    <property type="term" value="C:glycerol-3-phosphate dehydrogenase (FAD) complex"/>
    <property type="evidence" value="ECO:0007669"/>
    <property type="project" value="UniProtKB-UniRule"/>
</dbReference>
<dbReference type="SUPFAM" id="SSF51905">
    <property type="entry name" value="FAD/NAD(P)-binding domain"/>
    <property type="match status" value="1"/>
</dbReference>
<dbReference type="GO" id="GO:0004368">
    <property type="term" value="F:glycerol-3-phosphate dehydrogenase (quinone) activity"/>
    <property type="evidence" value="ECO:0007669"/>
    <property type="project" value="UniProtKB-EC"/>
</dbReference>
<dbReference type="InterPro" id="IPR017752">
    <property type="entry name" value="G3P_DH_GlpA_su"/>
</dbReference>
<dbReference type="EC" id="1.1.5.3" evidence="6"/>
<dbReference type="PRINTS" id="PR01001">
    <property type="entry name" value="FADG3PDH"/>
</dbReference>
<dbReference type="PROSITE" id="PS00977">
    <property type="entry name" value="FAD_G3PDH_1"/>
    <property type="match status" value="1"/>
</dbReference>
<evidence type="ECO:0000259" key="7">
    <source>
        <dbReference type="Pfam" id="PF01266"/>
    </source>
</evidence>
<dbReference type="Proteomes" id="UP000189733">
    <property type="component" value="Unassembled WGS sequence"/>
</dbReference>
<dbReference type="PANTHER" id="PTHR11985:SF35">
    <property type="entry name" value="ANAEROBIC GLYCEROL-3-PHOSPHATE DEHYDROGENASE SUBUNIT A"/>
    <property type="match status" value="1"/>
</dbReference>
<keyword evidence="5 6" id="KW-0560">Oxidoreductase</keyword>
<dbReference type="Gene3D" id="1.10.10.1100">
    <property type="entry name" value="BFD-like [2Fe-2S]-binding domain"/>
    <property type="match status" value="1"/>
</dbReference>
<keyword evidence="4" id="KW-0274">FAD</keyword>
<dbReference type="GO" id="GO:0046168">
    <property type="term" value="P:glycerol-3-phosphate catabolic process"/>
    <property type="evidence" value="ECO:0007669"/>
    <property type="project" value="TreeGrafter"/>
</dbReference>
<comment type="cofactor">
    <cofactor evidence="1 6">
        <name>FAD</name>
        <dbReference type="ChEBI" id="CHEBI:57692"/>
    </cofactor>
</comment>
<accession>A0A1T4WFD2</accession>
<dbReference type="PANTHER" id="PTHR11985">
    <property type="entry name" value="GLYCEROL-3-PHOSPHATE DEHYDROGENASE"/>
    <property type="match status" value="1"/>
</dbReference>
<keyword evidence="3 6" id="KW-0285">Flavoprotein</keyword>
<dbReference type="InterPro" id="IPR036188">
    <property type="entry name" value="FAD/NAD-bd_sf"/>
</dbReference>
<dbReference type="Pfam" id="PF01266">
    <property type="entry name" value="DAO"/>
    <property type="match status" value="1"/>
</dbReference>
<dbReference type="InterPro" id="IPR000447">
    <property type="entry name" value="G3P_DH_FAD-dep"/>
</dbReference>
<comment type="similarity">
    <text evidence="2 6">Belongs to the FAD-dependent glycerol-3-phosphate dehydrogenase family.</text>
</comment>
<name>A0A1T4WFD2_9BACT</name>
<dbReference type="GO" id="GO:0005886">
    <property type="term" value="C:plasma membrane"/>
    <property type="evidence" value="ECO:0007669"/>
    <property type="project" value="InterPro"/>
</dbReference>